<dbReference type="Proteomes" id="UP000253204">
    <property type="component" value="Unassembled WGS sequence"/>
</dbReference>
<evidence type="ECO:0000313" key="2">
    <source>
        <dbReference type="Proteomes" id="UP000253204"/>
    </source>
</evidence>
<protein>
    <submittedName>
        <fullName evidence="1">Uncharacterized protein</fullName>
    </submittedName>
</protein>
<organism evidence="1 2">
    <name type="scientific">Vreelandella rituensis</name>
    <dbReference type="NCBI Taxonomy" id="2282306"/>
    <lineage>
        <taxon>Bacteria</taxon>
        <taxon>Pseudomonadati</taxon>
        <taxon>Pseudomonadota</taxon>
        <taxon>Gammaproteobacteria</taxon>
        <taxon>Oceanospirillales</taxon>
        <taxon>Halomonadaceae</taxon>
        <taxon>Vreelandella</taxon>
    </lineage>
</organism>
<accession>A0A368UAK1</accession>
<dbReference type="AlphaFoldDB" id="A0A368UAK1"/>
<dbReference type="OrthoDB" id="8809001at2"/>
<evidence type="ECO:0000313" key="1">
    <source>
        <dbReference type="EMBL" id="RCV93636.1"/>
    </source>
</evidence>
<proteinExistence type="predicted"/>
<comment type="caution">
    <text evidence="1">The sequence shown here is derived from an EMBL/GenBank/DDBJ whole genome shotgun (WGS) entry which is preliminary data.</text>
</comment>
<dbReference type="EMBL" id="QPIJ01000001">
    <property type="protein sequence ID" value="RCV93636.1"/>
    <property type="molecule type" value="Genomic_DNA"/>
</dbReference>
<name>A0A368UAK1_9GAMM</name>
<sequence length="264" mass="28661">MMTITFTKNTAYRAISDIKVGSSVQIHKGEVVICSKGGKKPTLEGSQGGVTGSPVALGRFLEPASPAETEALKRELGISGATQYRKGDFAIMTKPYTFSDGETLPEGSRLRCLKGGAKPTFLFFIEDTEAESSLPLSHISPSTRVEDCEALGQVISKLKTFKEMSEETIAFVCTITFDGMTLHAKNDGHGGCHLVTGSRTAELKLDEILTQAIVEAGMERQAGEDLTDHYLDYLCGPDGLMTFAEYVRRFRTAMEDLMASKPLN</sequence>
<keyword evidence="2" id="KW-1185">Reference proteome</keyword>
<dbReference type="RefSeq" id="WP_114484964.1">
    <property type="nucleotide sequence ID" value="NZ_CBCSHM010000005.1"/>
</dbReference>
<gene>
    <name evidence="1" type="ORF">DU506_00330</name>
</gene>
<reference evidence="1 2" key="1">
    <citation type="submission" date="2018-07" db="EMBL/GenBank/DDBJ databases">
        <title>Halomonas rutogse sp. nov., isolated from Lake TangqianCo on Tibetan Plateau.</title>
        <authorList>
            <person name="Lu H."/>
            <person name="Xing P."/>
            <person name="Wu Q."/>
        </authorList>
    </citation>
    <scope>NUCLEOTIDE SEQUENCE [LARGE SCALE GENOMIC DNA]</scope>
    <source>
        <strain evidence="1 2">TQ8S</strain>
    </source>
</reference>